<evidence type="ECO:0000256" key="3">
    <source>
        <dbReference type="ARBA" id="ARBA00011245"/>
    </source>
</evidence>
<keyword evidence="9 13" id="KW-0564">Palmitate</keyword>
<dbReference type="PROSITE" id="PS51257">
    <property type="entry name" value="PROKAR_LIPOPROTEIN"/>
    <property type="match status" value="1"/>
</dbReference>
<feature type="signal peptide" evidence="14">
    <location>
        <begin position="1"/>
        <end position="19"/>
    </location>
</feature>
<comment type="similarity">
    <text evidence="2 13">Belongs to the LolB family.</text>
</comment>
<evidence type="ECO:0000256" key="10">
    <source>
        <dbReference type="ARBA" id="ARBA00023186"/>
    </source>
</evidence>
<dbReference type="GO" id="GO:0009279">
    <property type="term" value="C:cell outer membrane"/>
    <property type="evidence" value="ECO:0007669"/>
    <property type="project" value="UniProtKB-SubCell"/>
</dbReference>
<dbReference type="GO" id="GO:0015031">
    <property type="term" value="P:protein transport"/>
    <property type="evidence" value="ECO:0007669"/>
    <property type="project" value="UniProtKB-KW"/>
</dbReference>
<feature type="chain" id="PRO_5016131461" description="Outer-membrane lipoprotein LolB" evidence="14">
    <location>
        <begin position="20"/>
        <end position="188"/>
    </location>
</feature>
<dbReference type="HAMAP" id="MF_00233">
    <property type="entry name" value="LolB"/>
    <property type="match status" value="1"/>
</dbReference>
<evidence type="ECO:0000256" key="9">
    <source>
        <dbReference type="ARBA" id="ARBA00023139"/>
    </source>
</evidence>
<keyword evidence="7 13" id="KW-0653">Protein transport</keyword>
<keyword evidence="12 13" id="KW-0449">Lipoprotein</keyword>
<evidence type="ECO:0000256" key="7">
    <source>
        <dbReference type="ARBA" id="ARBA00022927"/>
    </source>
</evidence>
<reference evidence="15" key="1">
    <citation type="submission" date="2018-05" db="EMBL/GenBank/DDBJ databases">
        <authorList>
            <person name="Lanie J.A."/>
            <person name="Ng W.-L."/>
            <person name="Kazmierczak K.M."/>
            <person name="Andrzejewski T.M."/>
            <person name="Davidsen T.M."/>
            <person name="Wayne K.J."/>
            <person name="Tettelin H."/>
            <person name="Glass J.I."/>
            <person name="Rusch D."/>
            <person name="Podicherti R."/>
            <person name="Tsui H.-C.T."/>
            <person name="Winkler M.E."/>
        </authorList>
    </citation>
    <scope>NUCLEOTIDE SEQUENCE</scope>
    <source>
        <strain evidence="15">KNB</strain>
    </source>
</reference>
<sequence length="188" mass="20933">MIRLLFLLCFLLLAGCASTPPPAIHFATRPAQTESVPFVLSGRIAVKYGDDRSSSGVRWTHHSEADEIILLAPLGQTVARIRSDIQGAALDMPFKHYSAQDADDLTQQVLGWRLPLAGLRYWVLALPAPNGAFDMERDMNGQVALLSQDGWVIRYTRYAAQSPDSLPLHVALQREGLEIRLLIDEWEI</sequence>
<dbReference type="GO" id="GO:0044874">
    <property type="term" value="P:lipoprotein localization to outer membrane"/>
    <property type="evidence" value="ECO:0007669"/>
    <property type="project" value="UniProtKB-UniRule"/>
</dbReference>
<accession>A0A2X0QTN7</accession>
<evidence type="ECO:0000256" key="4">
    <source>
        <dbReference type="ARBA" id="ARBA00016202"/>
    </source>
</evidence>
<keyword evidence="6 13" id="KW-0732">Signal</keyword>
<organism evidence="15">
    <name type="scientific">Candidatus Nitrotoga fabula</name>
    <dbReference type="NCBI Taxonomy" id="2182327"/>
    <lineage>
        <taxon>Bacteria</taxon>
        <taxon>Pseudomonadati</taxon>
        <taxon>Pseudomonadota</taxon>
        <taxon>Betaproteobacteria</taxon>
        <taxon>Nitrosomonadales</taxon>
        <taxon>Gallionellaceae</taxon>
        <taxon>Candidatus Nitrotoga</taxon>
    </lineage>
</organism>
<proteinExistence type="inferred from homology"/>
<evidence type="ECO:0000256" key="11">
    <source>
        <dbReference type="ARBA" id="ARBA00023237"/>
    </source>
</evidence>
<comment type="subunit">
    <text evidence="3 13">Monomer.</text>
</comment>
<evidence type="ECO:0000256" key="12">
    <source>
        <dbReference type="ARBA" id="ARBA00023288"/>
    </source>
</evidence>
<dbReference type="InterPro" id="IPR029046">
    <property type="entry name" value="LolA/LolB/LppX"/>
</dbReference>
<comment type="function">
    <text evidence="13">Plays a critical role in the incorporation of lipoproteins in the outer membrane after they are released by the LolA protein.</text>
</comment>
<dbReference type="Gene3D" id="2.50.20.10">
    <property type="entry name" value="Lipoprotein localisation LolA/LolB/LppX"/>
    <property type="match status" value="1"/>
</dbReference>
<evidence type="ECO:0000256" key="1">
    <source>
        <dbReference type="ARBA" id="ARBA00004459"/>
    </source>
</evidence>
<dbReference type="CDD" id="cd16326">
    <property type="entry name" value="LolB"/>
    <property type="match status" value="1"/>
</dbReference>
<keyword evidence="10 13" id="KW-0143">Chaperone</keyword>
<evidence type="ECO:0000313" key="15">
    <source>
        <dbReference type="EMBL" id="SPS04958.1"/>
    </source>
</evidence>
<gene>
    <name evidence="13 15" type="primary">lolB</name>
    <name evidence="15" type="ORF">NITFAB_0547</name>
</gene>
<dbReference type="SUPFAM" id="SSF89392">
    <property type="entry name" value="Prokaryotic lipoproteins and lipoprotein localization factors"/>
    <property type="match status" value="1"/>
</dbReference>
<evidence type="ECO:0000256" key="6">
    <source>
        <dbReference type="ARBA" id="ARBA00022729"/>
    </source>
</evidence>
<comment type="subcellular location">
    <subcellularLocation>
        <location evidence="1 13">Cell outer membrane</location>
        <topology evidence="1 13">Lipid-anchor</topology>
    </subcellularLocation>
</comment>
<keyword evidence="5 13" id="KW-0813">Transport</keyword>
<evidence type="ECO:0000256" key="5">
    <source>
        <dbReference type="ARBA" id="ARBA00022448"/>
    </source>
</evidence>
<keyword evidence="11 13" id="KW-0998">Cell outer membrane</keyword>
<dbReference type="InterPro" id="IPR004565">
    <property type="entry name" value="OM_lipoprot_LolB"/>
</dbReference>
<dbReference type="NCBIfam" id="TIGR00548">
    <property type="entry name" value="lolB"/>
    <property type="match status" value="1"/>
</dbReference>
<protein>
    <recommendedName>
        <fullName evidence="4 13">Outer-membrane lipoprotein LolB</fullName>
    </recommendedName>
</protein>
<name>A0A2X0QTN7_9PROT</name>
<dbReference type="Pfam" id="PF03550">
    <property type="entry name" value="LolB"/>
    <property type="match status" value="1"/>
</dbReference>
<evidence type="ECO:0000256" key="13">
    <source>
        <dbReference type="HAMAP-Rule" id="MF_00233"/>
    </source>
</evidence>
<dbReference type="AlphaFoldDB" id="A0A2X0QTN7"/>
<dbReference type="EMBL" id="LS423452">
    <property type="protein sequence ID" value="SPS04958.1"/>
    <property type="molecule type" value="Genomic_DNA"/>
</dbReference>
<evidence type="ECO:0000256" key="2">
    <source>
        <dbReference type="ARBA" id="ARBA00009696"/>
    </source>
</evidence>
<evidence type="ECO:0000256" key="8">
    <source>
        <dbReference type="ARBA" id="ARBA00023136"/>
    </source>
</evidence>
<evidence type="ECO:0000256" key="14">
    <source>
        <dbReference type="SAM" id="SignalP"/>
    </source>
</evidence>
<keyword evidence="8 13" id="KW-0472">Membrane</keyword>